<dbReference type="AlphaFoldDB" id="A7N431"/>
<accession>A7N431</accession>
<dbReference type="KEGG" id="vha:VIBHAR_05619"/>
<dbReference type="RefSeq" id="WP_012129247.1">
    <property type="nucleotide sequence ID" value="NC_009784.1"/>
</dbReference>
<evidence type="ECO:0000313" key="1">
    <source>
        <dbReference type="EMBL" id="ABU73522.1"/>
    </source>
</evidence>
<organism evidence="1 2">
    <name type="scientific">Vibrio campbellii (strain ATCC BAA-1116)</name>
    <dbReference type="NCBI Taxonomy" id="2902295"/>
    <lineage>
        <taxon>Bacteria</taxon>
        <taxon>Pseudomonadati</taxon>
        <taxon>Pseudomonadota</taxon>
        <taxon>Gammaproteobacteria</taxon>
        <taxon>Vibrionales</taxon>
        <taxon>Vibrionaceae</taxon>
        <taxon>Vibrio</taxon>
    </lineage>
</organism>
<dbReference type="InterPro" id="IPR027417">
    <property type="entry name" value="P-loop_NTPase"/>
</dbReference>
<dbReference type="SUPFAM" id="SSF52540">
    <property type="entry name" value="P-loop containing nucleoside triphosphate hydrolases"/>
    <property type="match status" value="1"/>
</dbReference>
<dbReference type="Proteomes" id="UP000008152">
    <property type="component" value="Chromosome II"/>
</dbReference>
<gene>
    <name evidence="1" type="ordered locus">VIBHAR_05619</name>
</gene>
<protein>
    <submittedName>
        <fullName evidence="1">Uncharacterized protein</fullName>
    </submittedName>
</protein>
<evidence type="ECO:0000313" key="2">
    <source>
        <dbReference type="Proteomes" id="UP000008152"/>
    </source>
</evidence>
<dbReference type="EMBL" id="CP000790">
    <property type="protein sequence ID" value="ABU73522.1"/>
    <property type="molecule type" value="Genomic_DNA"/>
</dbReference>
<name>A7N431_VIBC1</name>
<sequence length="254" mass="28616">MNIVVVPREQRVPTTGMNTAYLHVDRWNDFSFVTMFYMTVLDGNGKSHDIGQVKIGFKGQTIEKSTYKTLNNSFLSLPDGYFSVGQDVEYYKNMVQLPESTRMVLFKGLKDIAFDSSLIDLAQHEDVFRTSLLRDVSLSVIKGQFARVLDGSNPLTDFEFKFVRPVQEKMSGIELKFSVNVGDKPTTNIHAIIGRNGVGKTTLLNGMIEAVTSKGQSVAKFYDVEGWRNDPIDTDYFSSLVSVSFREMAPNFRT</sequence>
<dbReference type="PATRIC" id="fig|338187.25.peg.4646"/>
<reference evidence="1 2" key="1">
    <citation type="submission" date="2007-08" db="EMBL/GenBank/DDBJ databases">
        <authorList>
            <consortium name="The Vibrio harveyi Genome Sequencing Project"/>
            <person name="Bassler B."/>
            <person name="Clifton S.W."/>
            <person name="Fulton L."/>
            <person name="Delehaunty K."/>
            <person name="Fronick C."/>
            <person name="Harrison M."/>
            <person name="Markivic C."/>
            <person name="Fulton R."/>
            <person name="Tin-Wollam A.-M."/>
            <person name="Shah N."/>
            <person name="Pepin K."/>
            <person name="Nash W."/>
            <person name="Thiruvilangam P."/>
            <person name="Bhonagiri V."/>
            <person name="Waters C."/>
            <person name="Tu K.C."/>
            <person name="Irgon J."/>
            <person name="Wilson R.K."/>
        </authorList>
    </citation>
    <scope>NUCLEOTIDE SEQUENCE [LARGE SCALE GENOMIC DNA]</scope>
    <source>
        <strain evidence="2">ATCC BAA-1116 / BB120</strain>
    </source>
</reference>
<proteinExistence type="predicted"/>